<gene>
    <name evidence="1" type="ORF">IEQ34_000836</name>
</gene>
<dbReference type="AlphaFoldDB" id="A0AAV7HUP3"/>
<accession>A0AAV7HUP3</accession>
<name>A0AAV7HUP3_DENCH</name>
<evidence type="ECO:0000313" key="1">
    <source>
        <dbReference type="EMBL" id="KAH0471113.1"/>
    </source>
</evidence>
<dbReference type="Gene3D" id="3.30.559.10">
    <property type="entry name" value="Chloramphenicol acetyltransferase-like domain"/>
    <property type="match status" value="1"/>
</dbReference>
<dbReference type="Proteomes" id="UP000775213">
    <property type="component" value="Unassembled WGS sequence"/>
</dbReference>
<dbReference type="InterPro" id="IPR023213">
    <property type="entry name" value="CAT-like_dom_sf"/>
</dbReference>
<dbReference type="EMBL" id="JAGFBR010000001">
    <property type="protein sequence ID" value="KAH0471113.1"/>
    <property type="molecule type" value="Genomic_DNA"/>
</dbReference>
<keyword evidence="2" id="KW-1185">Reference proteome</keyword>
<dbReference type="Pfam" id="PF02458">
    <property type="entry name" value="Transferase"/>
    <property type="match status" value="1"/>
</dbReference>
<evidence type="ECO:0000313" key="2">
    <source>
        <dbReference type="Proteomes" id="UP000775213"/>
    </source>
</evidence>
<proteinExistence type="predicted"/>
<protein>
    <submittedName>
        <fullName evidence="1">Uncharacterized protein</fullName>
    </submittedName>
</protein>
<comment type="caution">
    <text evidence="1">The sequence shown here is derived from an EMBL/GenBank/DDBJ whole genome shotgun (WGS) entry which is preliminary data.</text>
</comment>
<sequence>MSRAVLRMILPLFELIIQDDIYIVLHDQVIFRSSSTSFSGRPERSLDKISQFTLIVPDDRRIEEAKGVRGSLPASGGSERRLGFLPHRVGGKEFLYRLLRLAVGAEGESLWFSAIPGGEALGTPPGIALFQFKTSNTKQNYSELLFFHETAFPNRDHTVTFNVKTVYFNEVPEGAQADASSIIKLAKQAISNVLLIPYYFMAGRLGFNFDEERLELACQNKGVLFVGAMISLKLKELSNLSFSNPLFQLLILPIEGFHDLVDTPIFSVQKKVVVVVDRKSRERRTASRASPCPSCVAATISGNHQNERRVVVVVLRTPQNERHSRCASATTPLHKTQIWLPTDQNVVPADRLVTAGGEEQIEK</sequence>
<organism evidence="1 2">
    <name type="scientific">Dendrobium chrysotoxum</name>
    <name type="common">Orchid</name>
    <dbReference type="NCBI Taxonomy" id="161865"/>
    <lineage>
        <taxon>Eukaryota</taxon>
        <taxon>Viridiplantae</taxon>
        <taxon>Streptophyta</taxon>
        <taxon>Embryophyta</taxon>
        <taxon>Tracheophyta</taxon>
        <taxon>Spermatophyta</taxon>
        <taxon>Magnoliopsida</taxon>
        <taxon>Liliopsida</taxon>
        <taxon>Asparagales</taxon>
        <taxon>Orchidaceae</taxon>
        <taxon>Epidendroideae</taxon>
        <taxon>Malaxideae</taxon>
        <taxon>Dendrobiinae</taxon>
        <taxon>Dendrobium</taxon>
    </lineage>
</organism>
<reference evidence="1 2" key="1">
    <citation type="journal article" date="2021" name="Hortic Res">
        <title>Chromosome-scale assembly of the Dendrobium chrysotoxum genome enhances the understanding of orchid evolution.</title>
        <authorList>
            <person name="Zhang Y."/>
            <person name="Zhang G.Q."/>
            <person name="Zhang D."/>
            <person name="Liu X.D."/>
            <person name="Xu X.Y."/>
            <person name="Sun W.H."/>
            <person name="Yu X."/>
            <person name="Zhu X."/>
            <person name="Wang Z.W."/>
            <person name="Zhao X."/>
            <person name="Zhong W.Y."/>
            <person name="Chen H."/>
            <person name="Yin W.L."/>
            <person name="Huang T."/>
            <person name="Niu S.C."/>
            <person name="Liu Z.J."/>
        </authorList>
    </citation>
    <scope>NUCLEOTIDE SEQUENCE [LARGE SCALE GENOMIC DNA]</scope>
    <source>
        <strain evidence="1">Lindl</strain>
    </source>
</reference>